<evidence type="ECO:0000259" key="2">
    <source>
        <dbReference type="Pfam" id="PF10419"/>
    </source>
</evidence>
<dbReference type="EMBL" id="JASPKZ010001957">
    <property type="protein sequence ID" value="KAJ9596841.1"/>
    <property type="molecule type" value="Genomic_DNA"/>
</dbReference>
<dbReference type="EMBL" id="JASPKZ010003966">
    <property type="protein sequence ID" value="KAJ9591047.1"/>
    <property type="molecule type" value="Genomic_DNA"/>
</dbReference>
<evidence type="ECO:0000313" key="3">
    <source>
        <dbReference type="EMBL" id="KAJ9591047.1"/>
    </source>
</evidence>
<sequence>MSSSEEEEELLIHVEFDGMLEKGVLEQRPVFFKMIGIEGSKPVMQIGNQTFTGEYSDIVGTSLFFEEDPAPAGGDPVFTKTPEHQLRYFCKTRKMLKMSRVFLKKKQSPEESIKNKSDLGDDMDSRQNSKEKWETSEEVTMEIDEDPVLKQQHLGKTSETVEKIVEEQIEHVTNEADSTDNT</sequence>
<protein>
    <recommendedName>
        <fullName evidence="2">Transcription factor TFIIIC triple barrel domain-containing protein</fullName>
    </recommendedName>
</protein>
<dbReference type="GO" id="GO:0000127">
    <property type="term" value="C:transcription factor TFIIIC complex"/>
    <property type="evidence" value="ECO:0007669"/>
    <property type="project" value="TreeGrafter"/>
</dbReference>
<comment type="caution">
    <text evidence="4">The sequence shown here is derived from an EMBL/GenBank/DDBJ whole genome shotgun (WGS) entry which is preliminary data.</text>
</comment>
<dbReference type="GO" id="GO:0006383">
    <property type="term" value="P:transcription by RNA polymerase III"/>
    <property type="evidence" value="ECO:0007669"/>
    <property type="project" value="InterPro"/>
</dbReference>
<proteinExistence type="predicted"/>
<reference evidence="4" key="1">
    <citation type="journal article" date="2023" name="IScience">
        <title>Live-bearing cockroach genome reveals convergent evolutionary mechanisms linked to viviparity in insects and beyond.</title>
        <authorList>
            <person name="Fouks B."/>
            <person name="Harrison M.C."/>
            <person name="Mikhailova A.A."/>
            <person name="Marchal E."/>
            <person name="English S."/>
            <person name="Carruthers M."/>
            <person name="Jennings E.C."/>
            <person name="Chiamaka E.L."/>
            <person name="Frigard R.A."/>
            <person name="Pippel M."/>
            <person name="Attardo G.M."/>
            <person name="Benoit J.B."/>
            <person name="Bornberg-Bauer E."/>
            <person name="Tobe S.S."/>
        </authorList>
    </citation>
    <scope>NUCLEOTIDE SEQUENCE</scope>
    <source>
        <strain evidence="4">Stay&amp;Tobe</strain>
    </source>
</reference>
<dbReference type="PANTHER" id="PTHR21860:SF2">
    <property type="entry name" value="GENERAL TRANSCRIPTION FACTOR 3C POLYPEPTIDE 6"/>
    <property type="match status" value="1"/>
</dbReference>
<dbReference type="Gene3D" id="2.60.40.4370">
    <property type="match status" value="1"/>
</dbReference>
<feature type="domain" description="Transcription factor TFIIIC triple barrel" evidence="2">
    <location>
        <begin position="5"/>
        <end position="104"/>
    </location>
</feature>
<gene>
    <name evidence="4" type="ORF">L9F63_012097</name>
    <name evidence="3" type="ORF">L9F63_027748</name>
</gene>
<reference evidence="4" key="2">
    <citation type="submission" date="2023-05" db="EMBL/GenBank/DDBJ databases">
        <authorList>
            <person name="Fouks B."/>
        </authorList>
    </citation>
    <scope>NUCLEOTIDE SEQUENCE</scope>
    <source>
        <strain evidence="4">Stay&amp;Tobe</strain>
        <tissue evidence="4">Testes</tissue>
    </source>
</reference>
<evidence type="ECO:0000256" key="1">
    <source>
        <dbReference type="SAM" id="MobiDB-lite"/>
    </source>
</evidence>
<dbReference type="Proteomes" id="UP001233999">
    <property type="component" value="Unassembled WGS sequence"/>
</dbReference>
<dbReference type="PANTHER" id="PTHR21860">
    <property type="entry name" value="TRANSCRIPTION INITIATION FACTOR IIIC TFIIIC , POLYPEPTIDE 6-RELATED"/>
    <property type="match status" value="1"/>
</dbReference>
<dbReference type="InterPro" id="IPR042771">
    <property type="entry name" value="GTF3C6-like"/>
</dbReference>
<dbReference type="Pfam" id="PF10419">
    <property type="entry name" value="TFIIIC_sub6"/>
    <property type="match status" value="1"/>
</dbReference>
<keyword evidence="5" id="KW-1185">Reference proteome</keyword>
<dbReference type="InterPro" id="IPR019481">
    <property type="entry name" value="TFIIIC_triple_barrel"/>
</dbReference>
<name>A0AAD8AD49_DIPPU</name>
<evidence type="ECO:0000313" key="5">
    <source>
        <dbReference type="Proteomes" id="UP001233999"/>
    </source>
</evidence>
<accession>A0AAD8AD49</accession>
<organism evidence="4 5">
    <name type="scientific">Diploptera punctata</name>
    <name type="common">Pacific beetle cockroach</name>
    <dbReference type="NCBI Taxonomy" id="6984"/>
    <lineage>
        <taxon>Eukaryota</taxon>
        <taxon>Metazoa</taxon>
        <taxon>Ecdysozoa</taxon>
        <taxon>Arthropoda</taxon>
        <taxon>Hexapoda</taxon>
        <taxon>Insecta</taxon>
        <taxon>Pterygota</taxon>
        <taxon>Neoptera</taxon>
        <taxon>Polyneoptera</taxon>
        <taxon>Dictyoptera</taxon>
        <taxon>Blattodea</taxon>
        <taxon>Blaberoidea</taxon>
        <taxon>Blaberidae</taxon>
        <taxon>Diplopterinae</taxon>
        <taxon>Diploptera</taxon>
    </lineage>
</organism>
<feature type="compositionally biased region" description="Acidic residues" evidence="1">
    <location>
        <begin position="136"/>
        <end position="145"/>
    </location>
</feature>
<dbReference type="AlphaFoldDB" id="A0AAD8AD49"/>
<evidence type="ECO:0000313" key="4">
    <source>
        <dbReference type="EMBL" id="KAJ9596841.1"/>
    </source>
</evidence>
<feature type="compositionally biased region" description="Basic and acidic residues" evidence="1">
    <location>
        <begin position="107"/>
        <end position="135"/>
    </location>
</feature>
<feature type="region of interest" description="Disordered" evidence="1">
    <location>
        <begin position="105"/>
        <end position="145"/>
    </location>
</feature>